<organism evidence="5 6">
    <name type="scientific">Piromyces finnis</name>
    <dbReference type="NCBI Taxonomy" id="1754191"/>
    <lineage>
        <taxon>Eukaryota</taxon>
        <taxon>Fungi</taxon>
        <taxon>Fungi incertae sedis</taxon>
        <taxon>Chytridiomycota</taxon>
        <taxon>Chytridiomycota incertae sedis</taxon>
        <taxon>Neocallimastigomycetes</taxon>
        <taxon>Neocallimastigales</taxon>
        <taxon>Neocallimastigaceae</taxon>
        <taxon>Piromyces</taxon>
    </lineage>
</organism>
<evidence type="ECO:0000256" key="3">
    <source>
        <dbReference type="ARBA" id="ARBA00022801"/>
    </source>
</evidence>
<keyword evidence="2" id="KW-0677">Repeat</keyword>
<gene>
    <name evidence="5" type="ORF">BCR36DRAFT_302813</name>
</gene>
<dbReference type="InterPro" id="IPR009034">
    <property type="entry name" value="Dockerin_dom_fun_sf"/>
</dbReference>
<keyword evidence="6" id="KW-1185">Reference proteome</keyword>
<name>A0A1Y1V1I8_9FUNG</name>
<evidence type="ECO:0000313" key="5">
    <source>
        <dbReference type="EMBL" id="ORX43928.1"/>
    </source>
</evidence>
<reference evidence="5 6" key="1">
    <citation type="submission" date="2016-08" db="EMBL/GenBank/DDBJ databases">
        <title>Genomes of anaerobic fungi encode conserved fungal cellulosomes for biomass hydrolysis.</title>
        <authorList>
            <consortium name="DOE Joint Genome Institute"/>
            <person name="Haitjema C.H."/>
            <person name="Gilmore S.P."/>
            <person name="Henske J.K."/>
            <person name="Solomon K.V."/>
            <person name="De Groot R."/>
            <person name="Kuo A."/>
            <person name="Mondo S.J."/>
            <person name="Salamov A.A."/>
            <person name="Labutti K."/>
            <person name="Zhao Z."/>
            <person name="Chiniquy J."/>
            <person name="Barry K."/>
            <person name="Brewer H.M."/>
            <person name="Purvine S.O."/>
            <person name="Wright A.T."/>
            <person name="Boxma B."/>
            <person name="Van Alen T."/>
            <person name="Hackstein J.H."/>
            <person name="Baker S.E."/>
            <person name="Grigoriev I.V."/>
            <person name="O'Malley M.A."/>
        </authorList>
    </citation>
    <scope>NUCLEOTIDE SEQUENCE [LARGE SCALE GENOMIC DNA]</scope>
    <source>
        <strain evidence="6">finn</strain>
    </source>
</reference>
<dbReference type="OrthoDB" id="10267127at2759"/>
<keyword evidence="3" id="KW-0378">Hydrolase</keyword>
<evidence type="ECO:0000256" key="1">
    <source>
        <dbReference type="ARBA" id="ARBA00022729"/>
    </source>
</evidence>
<dbReference type="GO" id="GO:0016787">
    <property type="term" value="F:hydrolase activity"/>
    <property type="evidence" value="ECO:0007669"/>
    <property type="project" value="UniProtKB-KW"/>
</dbReference>
<dbReference type="PROSITE" id="PS51763">
    <property type="entry name" value="CBM10"/>
    <property type="match status" value="2"/>
</dbReference>
<dbReference type="InterPro" id="IPR014867">
    <property type="entry name" value="Spore_coat_CotH_CotH2/3/7"/>
</dbReference>
<dbReference type="EMBL" id="MCFH01000049">
    <property type="protein sequence ID" value="ORX43928.1"/>
    <property type="molecule type" value="Genomic_DNA"/>
</dbReference>
<dbReference type="Pfam" id="PF02013">
    <property type="entry name" value="CBM_10"/>
    <property type="match status" value="2"/>
</dbReference>
<dbReference type="STRING" id="1754191.A0A1Y1V1I8"/>
<dbReference type="Proteomes" id="UP000193719">
    <property type="component" value="Unassembled WGS sequence"/>
</dbReference>
<dbReference type="PANTHER" id="PTHR40050">
    <property type="entry name" value="INNER SPORE COAT PROTEIN H"/>
    <property type="match status" value="1"/>
</dbReference>
<comment type="caution">
    <text evidence="5">The sequence shown here is derived from an EMBL/GenBank/DDBJ whole genome shotgun (WGS) entry which is preliminary data.</text>
</comment>
<protein>
    <submittedName>
        <fullName evidence="5">Coth-domain-containing protein</fullName>
    </submittedName>
</protein>
<feature type="domain" description="CBM10" evidence="4">
    <location>
        <begin position="553"/>
        <end position="589"/>
    </location>
</feature>
<feature type="domain" description="CBM10" evidence="4">
    <location>
        <begin position="502"/>
        <end position="542"/>
    </location>
</feature>
<evidence type="ECO:0000259" key="4">
    <source>
        <dbReference type="PROSITE" id="PS51763"/>
    </source>
</evidence>
<proteinExistence type="predicted"/>
<evidence type="ECO:0000313" key="6">
    <source>
        <dbReference type="Proteomes" id="UP000193719"/>
    </source>
</evidence>
<sequence length="593" mass="69059">MIKFKKVLTELDLPKNVAVDPYFKQIVNNYKYNAYLNSYYEDYDDSAFDFKTKNAVMTVELNGKQNNFDKVTFSLGGQSSRYFTKPGYNIKIKNGQNLYGRRQLKLRSDVVEASYMRTKLVSDIHQRLGLTGIAANYATLYINDEYMGLFIITDSYKTSWVEFEYGEKDTTSLYKCDLLYSFLSYESSKDACFNANDEATDNSEFEEFLKTLDAAQSADDIEDIFDVDHFLYEMALEYLLGAWDHYITYGHNYFMYKPKGGKWIYLSHDFDLDLGQSMDKVVMDVIVVDLPERMNILNLDYPNYSYGDWIKHQHLTDILIFKNPQRFENILKNVVKNVFNPSVLYPHIDELKEFIRPYVKKDKTPNANGKLPGVLNEDATDYYSYEQWEANTEFTSVKEIQYFGYGIKYWILAKYRNICNTFKDLECDATFLDEYYYYPIDEEVEFPGYFGELTIPRPKPRPYQPSESTIITTTTTELIPSSTVIESTPTNNIPNDTKPKYQCFSELLGFPCCPSGVSTVYAQDEYGDWGYDFENNQWCGLTPFETSLIQEDSCWSETFGYHCCIGCQIILTDESGTWGYEENQWCGIPSYCN</sequence>
<dbReference type="InterPro" id="IPR002883">
    <property type="entry name" value="CBM10/Dockerin_dom"/>
</dbReference>
<dbReference type="PANTHER" id="PTHR40050:SF1">
    <property type="entry name" value="INNER SPORE COAT PROTEIN H"/>
    <property type="match status" value="1"/>
</dbReference>
<accession>A0A1Y1V1I8</accession>
<dbReference type="Pfam" id="PF08757">
    <property type="entry name" value="CotH"/>
    <property type="match status" value="1"/>
</dbReference>
<keyword evidence="1" id="KW-0732">Signal</keyword>
<dbReference type="AlphaFoldDB" id="A0A1Y1V1I8"/>
<dbReference type="Gene3D" id="3.90.1220.10">
    <property type="entry name" value="Cellulose docking domain, dockering"/>
    <property type="match status" value="2"/>
</dbReference>
<evidence type="ECO:0000256" key="2">
    <source>
        <dbReference type="ARBA" id="ARBA00022737"/>
    </source>
</evidence>
<dbReference type="SUPFAM" id="SSF64571">
    <property type="entry name" value="Cellulose docking domain, dockering"/>
    <property type="match status" value="2"/>
</dbReference>
<reference evidence="5 6" key="2">
    <citation type="submission" date="2016-08" db="EMBL/GenBank/DDBJ databases">
        <title>Pervasive Adenine N6-methylation of Active Genes in Fungi.</title>
        <authorList>
            <consortium name="DOE Joint Genome Institute"/>
            <person name="Mondo S.J."/>
            <person name="Dannebaum R.O."/>
            <person name="Kuo R.C."/>
            <person name="Labutti K."/>
            <person name="Haridas S."/>
            <person name="Kuo A."/>
            <person name="Salamov A."/>
            <person name="Ahrendt S.R."/>
            <person name="Lipzen A."/>
            <person name="Sullivan W."/>
            <person name="Andreopoulos W.B."/>
            <person name="Clum A."/>
            <person name="Lindquist E."/>
            <person name="Daum C."/>
            <person name="Ramamoorthy G.K."/>
            <person name="Gryganskyi A."/>
            <person name="Culley D."/>
            <person name="Magnuson J.K."/>
            <person name="James T.Y."/>
            <person name="O'Malley M.A."/>
            <person name="Stajich J.E."/>
            <person name="Spatafora J.W."/>
            <person name="Visel A."/>
            <person name="Grigoriev I.V."/>
        </authorList>
    </citation>
    <scope>NUCLEOTIDE SEQUENCE [LARGE SCALE GENOMIC DNA]</scope>
    <source>
        <strain evidence="6">finn</strain>
    </source>
</reference>